<feature type="transmembrane region" description="Helical" evidence="3">
    <location>
        <begin position="266"/>
        <end position="284"/>
    </location>
</feature>
<dbReference type="AlphaFoldDB" id="A0A6B2LBR8"/>
<reference evidence="5" key="1">
    <citation type="journal article" date="2020" name="J. Eukaryot. Microbiol.">
        <title>De novo Sequencing, Assembly and Annotation of the Transcriptome for the Free-Living Testate Amoeba Arcella intermedia.</title>
        <authorList>
            <person name="Ribeiro G.M."/>
            <person name="Porfirio-Sousa A.L."/>
            <person name="Maurer-Alcala X.X."/>
            <person name="Katz L.A."/>
            <person name="Lahr D.J.G."/>
        </authorList>
    </citation>
    <scope>NUCLEOTIDE SEQUENCE</scope>
</reference>
<keyword evidence="3" id="KW-1133">Transmembrane helix</keyword>
<dbReference type="GO" id="GO:0051015">
    <property type="term" value="F:actin filament binding"/>
    <property type="evidence" value="ECO:0007669"/>
    <property type="project" value="TreeGrafter"/>
</dbReference>
<dbReference type="GO" id="GO:0015629">
    <property type="term" value="C:actin cytoskeleton"/>
    <property type="evidence" value="ECO:0007669"/>
    <property type="project" value="TreeGrafter"/>
</dbReference>
<dbReference type="EMBL" id="GIBP01005199">
    <property type="protein sequence ID" value="NDV34168.1"/>
    <property type="molecule type" value="Transcribed_RNA"/>
</dbReference>
<evidence type="ECO:0000256" key="3">
    <source>
        <dbReference type="SAM" id="Phobius"/>
    </source>
</evidence>
<keyword evidence="1" id="KW-0175">Coiled coil</keyword>
<proteinExistence type="predicted"/>
<keyword evidence="3" id="KW-0472">Membrane</keyword>
<feature type="compositionally biased region" description="Polar residues" evidence="2">
    <location>
        <begin position="114"/>
        <end position="132"/>
    </location>
</feature>
<dbReference type="PANTHER" id="PTHR47385">
    <property type="entry name" value="CALPONIN"/>
    <property type="match status" value="1"/>
</dbReference>
<dbReference type="SUPFAM" id="SSF47576">
    <property type="entry name" value="Calponin-homology domain, CH-domain"/>
    <property type="match status" value="1"/>
</dbReference>
<feature type="domain" description="Calponin-homology (CH)" evidence="4">
    <location>
        <begin position="1"/>
        <end position="79"/>
    </location>
</feature>
<name>A0A6B2LBR8_9EUKA</name>
<feature type="region of interest" description="Disordered" evidence="2">
    <location>
        <begin position="104"/>
        <end position="155"/>
    </location>
</feature>
<evidence type="ECO:0000256" key="1">
    <source>
        <dbReference type="SAM" id="Coils"/>
    </source>
</evidence>
<feature type="coiled-coil region" evidence="1">
    <location>
        <begin position="230"/>
        <end position="257"/>
    </location>
</feature>
<evidence type="ECO:0000259" key="4">
    <source>
        <dbReference type="PROSITE" id="PS50021"/>
    </source>
</evidence>
<evidence type="ECO:0000313" key="5">
    <source>
        <dbReference type="EMBL" id="NDV34168.1"/>
    </source>
</evidence>
<dbReference type="InterPro" id="IPR001715">
    <property type="entry name" value="CH_dom"/>
</dbReference>
<accession>A0A6B2LBR8</accession>
<dbReference type="InterPro" id="IPR050606">
    <property type="entry name" value="Calponin-like"/>
</dbReference>
<dbReference type="InterPro" id="IPR036872">
    <property type="entry name" value="CH_dom_sf"/>
</dbReference>
<dbReference type="PROSITE" id="PS50021">
    <property type="entry name" value="CH"/>
    <property type="match status" value="1"/>
</dbReference>
<dbReference type="Gene3D" id="1.10.418.10">
    <property type="entry name" value="Calponin-like domain"/>
    <property type="match status" value="1"/>
</dbReference>
<dbReference type="GO" id="GO:0007015">
    <property type="term" value="P:actin filament organization"/>
    <property type="evidence" value="ECO:0007669"/>
    <property type="project" value="TreeGrafter"/>
</dbReference>
<evidence type="ECO:0000256" key="2">
    <source>
        <dbReference type="SAM" id="MobiDB-lite"/>
    </source>
</evidence>
<organism evidence="5">
    <name type="scientific">Arcella intermedia</name>
    <dbReference type="NCBI Taxonomy" id="1963864"/>
    <lineage>
        <taxon>Eukaryota</taxon>
        <taxon>Amoebozoa</taxon>
        <taxon>Tubulinea</taxon>
        <taxon>Elardia</taxon>
        <taxon>Arcellinida</taxon>
        <taxon>Sphaerothecina</taxon>
        <taxon>Arcellidae</taxon>
        <taxon>Arcella</taxon>
    </lineage>
</organism>
<dbReference type="PANTHER" id="PTHR47385:SF14">
    <property type="entry name" value="TRANSGELIN"/>
    <property type="match status" value="1"/>
</dbReference>
<sequence>MKSGRTLCKLANKLQRGIIKKINKGKNSVMERENLANFRQACKMLGLKDHDIFDVNDLYKQEDLGAVINTIHALSRIMENCPTYKGKLIKGRGAQISELVPSIPEESELDKSGDSPQVSAPQESGASVSAPHQNIPLVSLGTPKHPPPQDLPSVLSPRHQTNTLIRIHHTPEPKDKQILSPRHERLLIPLTIDVSPVLKAAKHEYREMLSPIVKDYIALIQKSRLDERNLGEVDKKLKEMENQKVEWEKEKKQLEDSQKFFRRTSIFLGGVVIGVTCSYCLFIWNQKKH</sequence>
<dbReference type="Pfam" id="PF00307">
    <property type="entry name" value="CH"/>
    <property type="match status" value="1"/>
</dbReference>
<protein>
    <recommendedName>
        <fullName evidence="4">Calponin-homology (CH) domain-containing protein</fullName>
    </recommendedName>
</protein>
<keyword evidence="3" id="KW-0812">Transmembrane</keyword>